<dbReference type="EMBL" id="CP038436">
    <property type="protein sequence ID" value="QBX55189.1"/>
    <property type="molecule type" value="Genomic_DNA"/>
</dbReference>
<feature type="region of interest" description="Disordered" evidence="1">
    <location>
        <begin position="83"/>
        <end position="103"/>
    </location>
</feature>
<dbReference type="KEGG" id="nsn:EXE58_06795"/>
<evidence type="ECO:0000313" key="3">
    <source>
        <dbReference type="Proteomes" id="UP000294853"/>
    </source>
</evidence>
<sequence>MNEVFGQTEKALSKAADLVTQARTEVKGKADRMGDEVAQMLTGWGGQGATSFSHLMVAWRDKQEIILKALDDLSTALIETEKDNVATDEQQSSNNANLRGRLG</sequence>
<dbReference type="InterPro" id="IPR010310">
    <property type="entry name" value="T7SS_ESAT-6-like"/>
</dbReference>
<accession>A0A4P7IDF4</accession>
<reference evidence="2 3" key="1">
    <citation type="submission" date="2019-03" db="EMBL/GenBank/DDBJ databases">
        <title>Three New Species of Nocardioides, Nocardioides euryhalodurans sp. nov., Nocardioides seonyuensis sp. nov. and Nocardioides eburneoflavus sp. nov. Iolated from Soil.</title>
        <authorList>
            <person name="Roh S.G."/>
            <person name="Lee C."/>
            <person name="Kim M.-K."/>
            <person name="Kim S.B."/>
        </authorList>
    </citation>
    <scope>NUCLEOTIDE SEQUENCE [LARGE SCALE GENOMIC DNA]</scope>
    <source>
        <strain evidence="2 3">MMS17-SY207-3</strain>
    </source>
</reference>
<name>A0A4P7IDF4_9ACTN</name>
<keyword evidence="3" id="KW-1185">Reference proteome</keyword>
<dbReference type="Gene3D" id="1.10.287.1060">
    <property type="entry name" value="ESAT-6-like"/>
    <property type="match status" value="1"/>
</dbReference>
<dbReference type="OrthoDB" id="3253863at2"/>
<dbReference type="Proteomes" id="UP000294853">
    <property type="component" value="Chromosome"/>
</dbReference>
<dbReference type="Pfam" id="PF06013">
    <property type="entry name" value="WXG100"/>
    <property type="match status" value="1"/>
</dbReference>
<organism evidence="2 3">
    <name type="scientific">Nocardioides seonyuensis</name>
    <dbReference type="NCBI Taxonomy" id="2518371"/>
    <lineage>
        <taxon>Bacteria</taxon>
        <taxon>Bacillati</taxon>
        <taxon>Actinomycetota</taxon>
        <taxon>Actinomycetes</taxon>
        <taxon>Propionibacteriales</taxon>
        <taxon>Nocardioidaceae</taxon>
        <taxon>Nocardioides</taxon>
    </lineage>
</organism>
<evidence type="ECO:0008006" key="4">
    <source>
        <dbReference type="Google" id="ProtNLM"/>
    </source>
</evidence>
<dbReference type="SUPFAM" id="SSF140453">
    <property type="entry name" value="EsxAB dimer-like"/>
    <property type="match status" value="1"/>
</dbReference>
<gene>
    <name evidence="2" type="ORF">EXE58_06795</name>
</gene>
<evidence type="ECO:0000313" key="2">
    <source>
        <dbReference type="EMBL" id="QBX55189.1"/>
    </source>
</evidence>
<protein>
    <recommendedName>
        <fullName evidence="4">ESAT-6-like protein</fullName>
    </recommendedName>
</protein>
<dbReference type="InterPro" id="IPR036689">
    <property type="entry name" value="ESAT-6-like_sf"/>
</dbReference>
<proteinExistence type="predicted"/>
<feature type="compositionally biased region" description="Polar residues" evidence="1">
    <location>
        <begin position="87"/>
        <end position="97"/>
    </location>
</feature>
<dbReference type="AlphaFoldDB" id="A0A4P7IDF4"/>
<evidence type="ECO:0000256" key="1">
    <source>
        <dbReference type="SAM" id="MobiDB-lite"/>
    </source>
</evidence>
<dbReference type="RefSeq" id="WP_135267157.1">
    <property type="nucleotide sequence ID" value="NZ_CP038436.1"/>
</dbReference>